<name>A0A918PBS8_9SPHN</name>
<dbReference type="EMBL" id="BMZA01000002">
    <property type="protein sequence ID" value="GGY96509.1"/>
    <property type="molecule type" value="Genomic_DNA"/>
</dbReference>
<dbReference type="GO" id="GO:0016757">
    <property type="term" value="F:glycosyltransferase activity"/>
    <property type="evidence" value="ECO:0007669"/>
    <property type="project" value="InterPro"/>
</dbReference>
<evidence type="ECO:0000259" key="1">
    <source>
        <dbReference type="Pfam" id="PF00534"/>
    </source>
</evidence>
<gene>
    <name evidence="2" type="ORF">GCM10011614_09160</name>
</gene>
<sequence>MTPPAAQAGQRADSPGDAPVRLCIIGGSPSHPGGLEAYCERALQAFRCHAPKAEVALFPTEAAYVNDRGLARMIRCAKALVARRGDFDLAWVHVSCLAEALFVPLARALGWTVLVTPHFGATSRLETRGWVRRLRLAIMGRAHGLGLLFAGQDGEISLPSDLPRHVIGTFLPAQAFATPPAPATDAPLRLIHAARFSAAKGSLLMLDLCAKLKRAGIPFAARLIGRGDTEVVEEIARKIAEAKMADQVILIDWLDADGIAQALREADVLVHLSAIDSFPLIVLEALAADTLPIVRPMAGSLSMVRTCGGHATGDDQPAADAYAWLAGKDLHQLRREGREAGERARAAYGWSRIVDAALDAMHAAVLRLR</sequence>
<evidence type="ECO:0000313" key="2">
    <source>
        <dbReference type="EMBL" id="GGY96509.1"/>
    </source>
</evidence>
<protein>
    <recommendedName>
        <fullName evidence="1">Glycosyl transferase family 1 domain-containing protein</fullName>
    </recommendedName>
</protein>
<organism evidence="2 3">
    <name type="scientific">Novosphingobium colocasiae</name>
    <dbReference type="NCBI Taxonomy" id="1256513"/>
    <lineage>
        <taxon>Bacteria</taxon>
        <taxon>Pseudomonadati</taxon>
        <taxon>Pseudomonadota</taxon>
        <taxon>Alphaproteobacteria</taxon>
        <taxon>Sphingomonadales</taxon>
        <taxon>Sphingomonadaceae</taxon>
        <taxon>Novosphingobium</taxon>
    </lineage>
</organism>
<dbReference type="InterPro" id="IPR001296">
    <property type="entry name" value="Glyco_trans_1"/>
</dbReference>
<dbReference type="Proteomes" id="UP000648075">
    <property type="component" value="Unassembled WGS sequence"/>
</dbReference>
<reference evidence="2" key="1">
    <citation type="journal article" date="2014" name="Int. J. Syst. Evol. Microbiol.">
        <title>Complete genome sequence of Corynebacterium casei LMG S-19264T (=DSM 44701T), isolated from a smear-ripened cheese.</title>
        <authorList>
            <consortium name="US DOE Joint Genome Institute (JGI-PGF)"/>
            <person name="Walter F."/>
            <person name="Albersmeier A."/>
            <person name="Kalinowski J."/>
            <person name="Ruckert C."/>
        </authorList>
    </citation>
    <scope>NUCLEOTIDE SEQUENCE</scope>
    <source>
        <strain evidence="2">KCTC 32255</strain>
    </source>
</reference>
<dbReference type="AlphaFoldDB" id="A0A918PBS8"/>
<dbReference type="PANTHER" id="PTHR45947:SF3">
    <property type="entry name" value="SULFOQUINOVOSYL TRANSFERASE SQD2"/>
    <property type="match status" value="1"/>
</dbReference>
<reference evidence="2" key="2">
    <citation type="submission" date="2020-09" db="EMBL/GenBank/DDBJ databases">
        <authorList>
            <person name="Sun Q."/>
            <person name="Kim S."/>
        </authorList>
    </citation>
    <scope>NUCLEOTIDE SEQUENCE</scope>
    <source>
        <strain evidence="2">KCTC 32255</strain>
    </source>
</reference>
<evidence type="ECO:0000313" key="3">
    <source>
        <dbReference type="Proteomes" id="UP000648075"/>
    </source>
</evidence>
<comment type="caution">
    <text evidence="2">The sequence shown here is derived from an EMBL/GenBank/DDBJ whole genome shotgun (WGS) entry which is preliminary data.</text>
</comment>
<dbReference type="Gene3D" id="3.40.50.2000">
    <property type="entry name" value="Glycogen Phosphorylase B"/>
    <property type="match status" value="2"/>
</dbReference>
<accession>A0A918PBS8</accession>
<dbReference type="SUPFAM" id="SSF53756">
    <property type="entry name" value="UDP-Glycosyltransferase/glycogen phosphorylase"/>
    <property type="match status" value="1"/>
</dbReference>
<feature type="domain" description="Glycosyl transferase family 1" evidence="1">
    <location>
        <begin position="189"/>
        <end position="305"/>
    </location>
</feature>
<proteinExistence type="predicted"/>
<dbReference type="PANTHER" id="PTHR45947">
    <property type="entry name" value="SULFOQUINOVOSYL TRANSFERASE SQD2"/>
    <property type="match status" value="1"/>
</dbReference>
<keyword evidence="3" id="KW-1185">Reference proteome</keyword>
<dbReference type="Pfam" id="PF00534">
    <property type="entry name" value="Glycos_transf_1"/>
    <property type="match status" value="1"/>
</dbReference>
<dbReference type="RefSeq" id="WP_189619946.1">
    <property type="nucleotide sequence ID" value="NZ_BMZA01000002.1"/>
</dbReference>
<dbReference type="InterPro" id="IPR050194">
    <property type="entry name" value="Glycosyltransferase_grp1"/>
</dbReference>